<evidence type="ECO:0000313" key="11">
    <source>
        <dbReference type="Proteomes" id="UP000522331"/>
    </source>
</evidence>
<dbReference type="PANTHER" id="PTHR14356">
    <property type="entry name" value="INTERLEUKIN-15-RELATED"/>
    <property type="match status" value="1"/>
</dbReference>
<evidence type="ECO:0000256" key="4">
    <source>
        <dbReference type="ARBA" id="ARBA00022525"/>
    </source>
</evidence>
<dbReference type="GO" id="GO:0005615">
    <property type="term" value="C:extracellular space"/>
    <property type="evidence" value="ECO:0007669"/>
    <property type="project" value="UniProtKB-KW"/>
</dbReference>
<reference evidence="10 11" key="1">
    <citation type="submission" date="2019-09" db="EMBL/GenBank/DDBJ databases">
        <title>Bird 10,000 Genomes (B10K) Project - Family phase.</title>
        <authorList>
            <person name="Zhang G."/>
        </authorList>
    </citation>
    <scope>NUCLEOTIDE SEQUENCE [LARGE SCALE GENOMIC DNA]</scope>
    <source>
        <strain evidence="10">B10K-DU-002-02</strain>
        <tissue evidence="10">Muscle</tissue>
    </source>
</reference>
<keyword evidence="3 8" id="KW-0202">Cytokine</keyword>
<name>A0A7K8EN12_LEURO</name>
<evidence type="ECO:0000256" key="3">
    <source>
        <dbReference type="ARBA" id="ARBA00022514"/>
    </source>
</evidence>
<dbReference type="AlphaFoldDB" id="A0A7K8EN12"/>
<dbReference type="GO" id="GO:0005125">
    <property type="term" value="F:cytokine activity"/>
    <property type="evidence" value="ECO:0007669"/>
    <property type="project" value="UniProtKB-KW"/>
</dbReference>
<evidence type="ECO:0000256" key="8">
    <source>
        <dbReference type="RuleBase" id="RU003453"/>
    </source>
</evidence>
<dbReference type="EMBL" id="VZTC01008486">
    <property type="protein sequence ID" value="NXB52672.1"/>
    <property type="molecule type" value="Genomic_DNA"/>
</dbReference>
<comment type="subcellular location">
    <subcellularLocation>
        <location evidence="1">Secreted</location>
    </subcellularLocation>
</comment>
<accession>A0A7K8EN12</accession>
<organism evidence="10 11">
    <name type="scientific">Leucopsar rothschildi</name>
    <name type="common">Bali myna</name>
    <name type="synonym">Rothschild's mynah</name>
    <dbReference type="NCBI Taxonomy" id="127929"/>
    <lineage>
        <taxon>Eukaryota</taxon>
        <taxon>Metazoa</taxon>
        <taxon>Chordata</taxon>
        <taxon>Craniata</taxon>
        <taxon>Vertebrata</taxon>
        <taxon>Euteleostomi</taxon>
        <taxon>Archelosauria</taxon>
        <taxon>Archosauria</taxon>
        <taxon>Dinosauria</taxon>
        <taxon>Saurischia</taxon>
        <taxon>Theropoda</taxon>
        <taxon>Coelurosauria</taxon>
        <taxon>Aves</taxon>
        <taxon>Neognathae</taxon>
        <taxon>Neoaves</taxon>
        <taxon>Telluraves</taxon>
        <taxon>Australaves</taxon>
        <taxon>Passeriformes</taxon>
        <taxon>Sturnidae</taxon>
        <taxon>Leucopsar</taxon>
    </lineage>
</organism>
<dbReference type="Gene3D" id="1.20.1250.70">
    <property type="entry name" value="Interleukin-15/Interleukin-21"/>
    <property type="match status" value="1"/>
</dbReference>
<feature type="non-terminal residue" evidence="10">
    <location>
        <position position="129"/>
    </location>
</feature>
<keyword evidence="5 9" id="KW-0732">Signal</keyword>
<dbReference type="InterPro" id="IPR003443">
    <property type="entry name" value="IL-15/IL-21_fam"/>
</dbReference>
<proteinExistence type="inferred from homology"/>
<evidence type="ECO:0000256" key="7">
    <source>
        <dbReference type="ARBA" id="ARBA00045924"/>
    </source>
</evidence>
<feature type="non-terminal residue" evidence="10">
    <location>
        <position position="1"/>
    </location>
</feature>
<dbReference type="GO" id="GO:0006955">
    <property type="term" value="P:immune response"/>
    <property type="evidence" value="ECO:0007669"/>
    <property type="project" value="InterPro"/>
</dbReference>
<dbReference type="SUPFAM" id="SSF47266">
    <property type="entry name" value="4-helical cytokines"/>
    <property type="match status" value="1"/>
</dbReference>
<evidence type="ECO:0000256" key="2">
    <source>
        <dbReference type="ARBA" id="ARBA00006050"/>
    </source>
</evidence>
<dbReference type="GO" id="GO:0045954">
    <property type="term" value="P:positive regulation of natural killer cell mediated cytotoxicity"/>
    <property type="evidence" value="ECO:0007669"/>
    <property type="project" value="TreeGrafter"/>
</dbReference>
<dbReference type="GO" id="GO:0005126">
    <property type="term" value="F:cytokine receptor binding"/>
    <property type="evidence" value="ECO:0007669"/>
    <property type="project" value="InterPro"/>
</dbReference>
<comment type="similarity">
    <text evidence="2 8">Belongs to the IL-15/IL-21 family.</text>
</comment>
<comment type="caution">
    <text evidence="10">The sequence shown here is derived from an EMBL/GenBank/DDBJ whole genome shotgun (WGS) entry which is preliminary data.</text>
</comment>
<comment type="function">
    <text evidence="7">Cytokine with immunoregulatory activity. May promote the transition between innate and adaptive immunity. Induces the production of IgG(1) and IgG(3) in B-cells. Implicated in the generation and maintenance of T follicular helper (Tfh) cells and the formation of germinal-centers. Together with IL6, control the early generation of Tfh cells and are critical for an effective antibody response to acute viral infection. May play a role in proliferation and maturation of natural killer (NK) cells in synergy with IL15. May regulate proliferation of mature B- and T-cells in response to activating stimuli. In synergy with IL15 and IL18 stimulates interferon gamma production in T-cells and NK cells. During T-cell mediated immune response may inhibit dendritic cells (DC) activation and maturation.</text>
</comment>
<evidence type="ECO:0000256" key="9">
    <source>
        <dbReference type="SAM" id="SignalP"/>
    </source>
</evidence>
<evidence type="ECO:0000256" key="1">
    <source>
        <dbReference type="ARBA" id="ARBA00004613"/>
    </source>
</evidence>
<evidence type="ECO:0000256" key="6">
    <source>
        <dbReference type="ARBA" id="ARBA00023157"/>
    </source>
</evidence>
<dbReference type="InterPro" id="IPR009079">
    <property type="entry name" value="4_helix_cytokine-like_core"/>
</dbReference>
<keyword evidence="4" id="KW-0964">Secreted</keyword>
<evidence type="ECO:0000313" key="10">
    <source>
        <dbReference type="EMBL" id="NXB52672.1"/>
    </source>
</evidence>
<dbReference type="Pfam" id="PF02372">
    <property type="entry name" value="IL15"/>
    <property type="match status" value="1"/>
</dbReference>
<keyword evidence="6" id="KW-1015">Disulfide bond</keyword>
<dbReference type="Proteomes" id="UP000522331">
    <property type="component" value="Unassembled WGS sequence"/>
</dbReference>
<sequence>MKKMIIFCMLFFCSTMVLTEASPKTAKYRQILKKIEQIESMVKEKDAELLHTPENPVEGCLNTTVSCFQKGMKKLQPASSQDNAKFTKAIRIVSRFSGKDTQEHCESRCESYKKETPKNFLKGFANLVQ</sequence>
<protein>
    <recommendedName>
        <fullName evidence="8">Interleukin</fullName>
    </recommendedName>
</protein>
<gene>
    <name evidence="10" type="primary">Il21</name>
    <name evidence="10" type="ORF">LEUROT_R05030</name>
</gene>
<feature type="chain" id="PRO_5029772441" description="Interleukin" evidence="9">
    <location>
        <begin position="22"/>
        <end position="129"/>
    </location>
</feature>
<feature type="signal peptide" evidence="9">
    <location>
        <begin position="1"/>
        <end position="21"/>
    </location>
</feature>
<evidence type="ECO:0000256" key="5">
    <source>
        <dbReference type="ARBA" id="ARBA00022729"/>
    </source>
</evidence>
<keyword evidence="11" id="KW-1185">Reference proteome</keyword>
<dbReference type="PANTHER" id="PTHR14356:SF2">
    <property type="entry name" value="INTERLEUKIN-21"/>
    <property type="match status" value="1"/>
</dbReference>